<keyword evidence="9" id="KW-0274">FAD</keyword>
<keyword evidence="12 14" id="KW-0100">Branched-chain amino acid biosynthesis</keyword>
<evidence type="ECO:0000256" key="14">
    <source>
        <dbReference type="RuleBase" id="RU003591"/>
    </source>
</evidence>
<dbReference type="PANTHER" id="PTHR18968">
    <property type="entry name" value="THIAMINE PYROPHOSPHATE ENZYMES"/>
    <property type="match status" value="1"/>
</dbReference>
<dbReference type="InterPro" id="IPR029061">
    <property type="entry name" value="THDP-binding"/>
</dbReference>
<evidence type="ECO:0000256" key="4">
    <source>
        <dbReference type="ARBA" id="ARBA00013145"/>
    </source>
</evidence>
<dbReference type="InterPro" id="IPR045229">
    <property type="entry name" value="TPP_enz"/>
</dbReference>
<dbReference type="GO" id="GO:0030976">
    <property type="term" value="F:thiamine pyrophosphate binding"/>
    <property type="evidence" value="ECO:0007669"/>
    <property type="project" value="UniProtKB-UniRule"/>
</dbReference>
<feature type="domain" description="Thiamine pyrophosphate enzyme central" evidence="15">
    <location>
        <begin position="195"/>
        <end position="332"/>
    </location>
</feature>
<keyword evidence="11 14" id="KW-0786">Thiamine pyrophosphate</keyword>
<evidence type="ECO:0000256" key="5">
    <source>
        <dbReference type="ARBA" id="ARBA00022605"/>
    </source>
</evidence>
<dbReference type="PROSITE" id="PS00187">
    <property type="entry name" value="TPP_ENZYMES"/>
    <property type="match status" value="1"/>
</dbReference>
<reference evidence="18" key="1">
    <citation type="journal article" date="2014" name="Int. J. Syst. Evol. Microbiol.">
        <title>Complete genome sequence of Corynebacterium casei LMG S-19264T (=DSM 44701T), isolated from a smear-ripened cheese.</title>
        <authorList>
            <consortium name="US DOE Joint Genome Institute (JGI-PGF)"/>
            <person name="Walter F."/>
            <person name="Albersmeier A."/>
            <person name="Kalinowski J."/>
            <person name="Ruckert C."/>
        </authorList>
    </citation>
    <scope>NUCLEOTIDE SEQUENCE</scope>
    <source>
        <strain evidence="18">CGMCC 1.15095</strain>
    </source>
</reference>
<dbReference type="GO" id="GO:0009099">
    <property type="term" value="P:L-valine biosynthetic process"/>
    <property type="evidence" value="ECO:0007669"/>
    <property type="project" value="TreeGrafter"/>
</dbReference>
<evidence type="ECO:0000259" key="16">
    <source>
        <dbReference type="Pfam" id="PF02775"/>
    </source>
</evidence>
<evidence type="ECO:0000256" key="3">
    <source>
        <dbReference type="ARBA" id="ARBA00007812"/>
    </source>
</evidence>
<dbReference type="Pfam" id="PF02775">
    <property type="entry name" value="TPP_enzyme_C"/>
    <property type="match status" value="1"/>
</dbReference>
<evidence type="ECO:0000256" key="13">
    <source>
        <dbReference type="ARBA" id="ARBA00048670"/>
    </source>
</evidence>
<evidence type="ECO:0000256" key="7">
    <source>
        <dbReference type="ARBA" id="ARBA00022679"/>
    </source>
</evidence>
<evidence type="ECO:0000313" key="18">
    <source>
        <dbReference type="EMBL" id="GGB99983.1"/>
    </source>
</evidence>
<dbReference type="GO" id="GO:0050660">
    <property type="term" value="F:flavin adenine dinucleotide binding"/>
    <property type="evidence" value="ECO:0007669"/>
    <property type="project" value="InterPro"/>
</dbReference>
<dbReference type="InterPro" id="IPR029035">
    <property type="entry name" value="DHS-like_NAD/FAD-binding_dom"/>
</dbReference>
<dbReference type="EC" id="2.2.1.6" evidence="4 14"/>
<dbReference type="FunFam" id="3.40.50.970:FF:000007">
    <property type="entry name" value="Acetolactate synthase"/>
    <property type="match status" value="1"/>
</dbReference>
<keyword evidence="8 14" id="KW-0479">Metal-binding</keyword>
<dbReference type="Pfam" id="PF00205">
    <property type="entry name" value="TPP_enzyme_M"/>
    <property type="match status" value="1"/>
</dbReference>
<dbReference type="NCBIfam" id="NF006581">
    <property type="entry name" value="PRK09107.1"/>
    <property type="match status" value="1"/>
</dbReference>
<dbReference type="Gene3D" id="3.40.50.1220">
    <property type="entry name" value="TPP-binding domain"/>
    <property type="match status" value="1"/>
</dbReference>
<comment type="similarity">
    <text evidence="3 14">Belongs to the TPP enzyme family.</text>
</comment>
<comment type="cofactor">
    <cofactor evidence="14">
        <name>Mg(2+)</name>
        <dbReference type="ChEBI" id="CHEBI:18420"/>
    </cofactor>
    <text evidence="14">Binds 1 Mg(2+) ion per subunit.</text>
</comment>
<dbReference type="GO" id="GO:0000287">
    <property type="term" value="F:magnesium ion binding"/>
    <property type="evidence" value="ECO:0007669"/>
    <property type="project" value="UniProtKB-UniRule"/>
</dbReference>
<evidence type="ECO:0000256" key="6">
    <source>
        <dbReference type="ARBA" id="ARBA00022630"/>
    </source>
</evidence>
<dbReference type="GO" id="GO:0009097">
    <property type="term" value="P:isoleucine biosynthetic process"/>
    <property type="evidence" value="ECO:0007669"/>
    <property type="project" value="TreeGrafter"/>
</dbReference>
<feature type="domain" description="Thiamine pyrophosphate enzyme TPP-binding" evidence="16">
    <location>
        <begin position="393"/>
        <end position="540"/>
    </location>
</feature>
<keyword evidence="5 14" id="KW-0028">Amino-acid biosynthesis</keyword>
<accession>A0A916TUK5</accession>
<keyword evidence="10 14" id="KW-0460">Magnesium</keyword>
<dbReference type="GO" id="GO:0003984">
    <property type="term" value="F:acetolactate synthase activity"/>
    <property type="evidence" value="ECO:0007669"/>
    <property type="project" value="UniProtKB-EC"/>
</dbReference>
<comment type="catalytic activity">
    <reaction evidence="13 14">
        <text>2 pyruvate + H(+) = (2S)-2-acetolactate + CO2</text>
        <dbReference type="Rhea" id="RHEA:25249"/>
        <dbReference type="ChEBI" id="CHEBI:15361"/>
        <dbReference type="ChEBI" id="CHEBI:15378"/>
        <dbReference type="ChEBI" id="CHEBI:16526"/>
        <dbReference type="ChEBI" id="CHEBI:58476"/>
        <dbReference type="EC" id="2.2.1.6"/>
    </reaction>
</comment>
<evidence type="ECO:0000256" key="2">
    <source>
        <dbReference type="ARBA" id="ARBA00005025"/>
    </source>
</evidence>
<dbReference type="FunFam" id="3.40.50.970:FF:000016">
    <property type="entry name" value="Acetolactate synthase"/>
    <property type="match status" value="1"/>
</dbReference>
<dbReference type="Proteomes" id="UP000608154">
    <property type="component" value="Unassembled WGS sequence"/>
</dbReference>
<evidence type="ECO:0000259" key="17">
    <source>
        <dbReference type="Pfam" id="PF02776"/>
    </source>
</evidence>
<organism evidence="18 19">
    <name type="scientific">Novosphingobium endophyticum</name>
    <dbReference type="NCBI Taxonomy" id="1955250"/>
    <lineage>
        <taxon>Bacteria</taxon>
        <taxon>Pseudomonadati</taxon>
        <taxon>Pseudomonadota</taxon>
        <taxon>Alphaproteobacteria</taxon>
        <taxon>Sphingomonadales</taxon>
        <taxon>Sphingomonadaceae</taxon>
        <taxon>Novosphingobium</taxon>
    </lineage>
</organism>
<reference evidence="18" key="2">
    <citation type="submission" date="2020-09" db="EMBL/GenBank/DDBJ databases">
        <authorList>
            <person name="Sun Q."/>
            <person name="Zhou Y."/>
        </authorList>
    </citation>
    <scope>NUCLEOTIDE SEQUENCE</scope>
    <source>
        <strain evidence="18">CGMCC 1.15095</strain>
    </source>
</reference>
<dbReference type="EMBL" id="BMHK01000010">
    <property type="protein sequence ID" value="GGB99983.1"/>
    <property type="molecule type" value="Genomic_DNA"/>
</dbReference>
<feature type="domain" description="Thiamine pyrophosphate enzyme N-terminal TPP-binding" evidence="17">
    <location>
        <begin position="6"/>
        <end position="120"/>
    </location>
</feature>
<sequence length="580" mass="62738">MSEERSGANILVESLIRQGVEFVFGYPGGAVLPIYDALFGEERIRHILVRHEAGAAHAAEGYARSTGKPGVVLVTSGPGATNAVTGIADAFMDSIPLVVITGQVPTGLIGSDAFQEADTVGISRHCTKHNYLVKDPADLAGVIDEAFEIATTGRPGPVLIDIPKDVQIATAAWNDAPVQRRQRYAPRTRGATEEIEQAVAMIAAAKAPILYTGGGVINSGPRATALLRDLQTKTGAPVTSTLMGLGAFPADHGDWLGMLGMHGTYEANMAMNQADLIVCVGARFDDRVTGRLDAFAPNSKKIHIDIDRSSINKTVRVDLPIIGDCAQVMEQILDAWGSRKPQDLTAWKARVDTWREKKSLSFPANAKAIMPQLAIQRLFELTKDKDPIITTEVGQHQMWAAQHFHFFGPNKWLTSGGLGTMGYGLPAAIGAQCGNPDSLVIDIAGDASIQMNIQEMGTATQYRLPVKIFILNNEWMGMVRQWQELTYESRYSNSYSDSLPDFVRLAEAYGWKGIRIASESELDAGIQEMIDYQGPVIVDCRVHNEANCFPMIPSGAAHTEMLLYGDAVAGTMDDEAKALV</sequence>
<comment type="pathway">
    <text evidence="1 14">Amino-acid biosynthesis; L-isoleucine biosynthesis; L-isoleucine from 2-oxobutanoate: step 1/4.</text>
</comment>
<dbReference type="PANTHER" id="PTHR18968:SF13">
    <property type="entry name" value="ACETOLACTATE SYNTHASE CATALYTIC SUBUNIT, MITOCHONDRIAL"/>
    <property type="match status" value="1"/>
</dbReference>
<dbReference type="AlphaFoldDB" id="A0A916TUK5"/>
<dbReference type="InterPro" id="IPR012000">
    <property type="entry name" value="Thiamin_PyroP_enz_cen_dom"/>
</dbReference>
<evidence type="ECO:0000256" key="8">
    <source>
        <dbReference type="ARBA" id="ARBA00022723"/>
    </source>
</evidence>
<dbReference type="CDD" id="cd02015">
    <property type="entry name" value="TPP_AHAS"/>
    <property type="match status" value="1"/>
</dbReference>
<dbReference type="InterPro" id="IPR012001">
    <property type="entry name" value="Thiamin_PyroP_enz_TPP-bd_dom"/>
</dbReference>
<dbReference type="CDD" id="cd07035">
    <property type="entry name" value="TPP_PYR_POX_like"/>
    <property type="match status" value="1"/>
</dbReference>
<dbReference type="InterPro" id="IPR012846">
    <property type="entry name" value="Acetolactate_synth_lsu"/>
</dbReference>
<dbReference type="Gene3D" id="3.40.50.970">
    <property type="match status" value="2"/>
</dbReference>
<dbReference type="InterPro" id="IPR039368">
    <property type="entry name" value="AHAS_TPP"/>
</dbReference>
<evidence type="ECO:0000256" key="1">
    <source>
        <dbReference type="ARBA" id="ARBA00004974"/>
    </source>
</evidence>
<keyword evidence="7 14" id="KW-0808">Transferase</keyword>
<comment type="cofactor">
    <cofactor evidence="14">
        <name>thiamine diphosphate</name>
        <dbReference type="ChEBI" id="CHEBI:58937"/>
    </cofactor>
    <text evidence="14">Binds 1 thiamine pyrophosphate per subunit.</text>
</comment>
<dbReference type="InterPro" id="IPR000399">
    <property type="entry name" value="TPP-bd_CS"/>
</dbReference>
<keyword evidence="19" id="KW-1185">Reference proteome</keyword>
<dbReference type="InterPro" id="IPR011766">
    <property type="entry name" value="TPP_enzyme_TPP-bd"/>
</dbReference>
<protein>
    <recommendedName>
        <fullName evidence="4 14">Acetolactate synthase</fullName>
        <ecNumber evidence="4 14">2.2.1.6</ecNumber>
    </recommendedName>
</protein>
<comment type="pathway">
    <text evidence="2 14">Amino-acid biosynthesis; L-valine biosynthesis; L-valine from pyruvate: step 1/4.</text>
</comment>
<evidence type="ECO:0000313" key="19">
    <source>
        <dbReference type="Proteomes" id="UP000608154"/>
    </source>
</evidence>
<evidence type="ECO:0000259" key="15">
    <source>
        <dbReference type="Pfam" id="PF00205"/>
    </source>
</evidence>
<name>A0A916TUK5_9SPHN</name>
<comment type="caution">
    <text evidence="18">The sequence shown here is derived from an EMBL/GenBank/DDBJ whole genome shotgun (WGS) entry which is preliminary data.</text>
</comment>
<gene>
    <name evidence="18" type="ORF">GCM10011494_18080</name>
</gene>
<evidence type="ECO:0000256" key="11">
    <source>
        <dbReference type="ARBA" id="ARBA00023052"/>
    </source>
</evidence>
<dbReference type="GO" id="GO:0005948">
    <property type="term" value="C:acetolactate synthase complex"/>
    <property type="evidence" value="ECO:0007669"/>
    <property type="project" value="TreeGrafter"/>
</dbReference>
<proteinExistence type="inferred from homology"/>
<dbReference type="NCBIfam" id="TIGR00118">
    <property type="entry name" value="acolac_lg"/>
    <property type="match status" value="1"/>
</dbReference>
<evidence type="ECO:0000256" key="10">
    <source>
        <dbReference type="ARBA" id="ARBA00022842"/>
    </source>
</evidence>
<dbReference type="RefSeq" id="WP_188770687.1">
    <property type="nucleotide sequence ID" value="NZ_BMHK01000010.1"/>
</dbReference>
<dbReference type="SUPFAM" id="SSF52467">
    <property type="entry name" value="DHS-like NAD/FAD-binding domain"/>
    <property type="match status" value="1"/>
</dbReference>
<keyword evidence="6" id="KW-0285">Flavoprotein</keyword>
<dbReference type="FunFam" id="3.40.50.1220:FF:000008">
    <property type="entry name" value="Acetolactate synthase"/>
    <property type="match status" value="1"/>
</dbReference>
<evidence type="ECO:0000256" key="9">
    <source>
        <dbReference type="ARBA" id="ARBA00022827"/>
    </source>
</evidence>
<dbReference type="SUPFAM" id="SSF52518">
    <property type="entry name" value="Thiamin diphosphate-binding fold (THDP-binding)"/>
    <property type="match status" value="2"/>
</dbReference>
<dbReference type="Pfam" id="PF02776">
    <property type="entry name" value="TPP_enzyme_N"/>
    <property type="match status" value="1"/>
</dbReference>
<evidence type="ECO:0000256" key="12">
    <source>
        <dbReference type="ARBA" id="ARBA00023304"/>
    </source>
</evidence>